<dbReference type="AlphaFoldDB" id="R0M360"/>
<sequence>MNREITVGEATNALVFLNMNWNVIDANDIFKLCEDIVTLEKIKTVKICKTKAGERTNEIGACKDLKEYQSKTLQILKSSFVALVVFDSVQPAIKIYNELDSTELENSGMFFDIRFVDENIKTGEVTQTVTSCEGFVEKDYNKFKIEETPAENKRGKLLEKLFTSKNTNEKLLNELISISDNEEENEDIIEKKKLLFEEVEKEKDEVKIEIDKPVKEVTTQEKKSASSHVFDPLDSRFSMLYTDSDFTIDPTHPEYQKNNKLKDIMKEKRRRFEEKEM</sequence>
<dbReference type="PANTHER" id="PTHR12202">
    <property type="entry name" value="ESF1 HOMOLOG"/>
    <property type="match status" value="1"/>
</dbReference>
<dbReference type="HOGENOM" id="CLU_1005088_0_0_1"/>
<feature type="domain" description="NUC153" evidence="5">
    <location>
        <begin position="234"/>
        <end position="257"/>
    </location>
</feature>
<keyword evidence="8" id="KW-1185">Reference proteome</keyword>
<evidence type="ECO:0000259" key="5">
    <source>
        <dbReference type="Pfam" id="PF08159"/>
    </source>
</evidence>
<reference evidence="7 8" key="1">
    <citation type="journal article" date="2013" name="BMC Genomics">
        <title>Comparative genomics of parasitic silkworm microsporidia reveal an association between genome expansion and host adaptation.</title>
        <authorList>
            <person name="Pan G."/>
            <person name="Xu J."/>
            <person name="Li T."/>
            <person name="Xia Q."/>
            <person name="Liu S.L."/>
            <person name="Zhang G."/>
            <person name="Li S."/>
            <person name="Li C."/>
            <person name="Liu H."/>
            <person name="Yang L."/>
            <person name="Liu T."/>
            <person name="Zhang X."/>
            <person name="Wu Z."/>
            <person name="Fan W."/>
            <person name="Dang X."/>
            <person name="Xiang H."/>
            <person name="Tao M."/>
            <person name="Li Y."/>
            <person name="Hu J."/>
            <person name="Li Z."/>
            <person name="Lin L."/>
            <person name="Luo J."/>
            <person name="Geng L."/>
            <person name="Wang L."/>
            <person name="Long M."/>
            <person name="Wan Y."/>
            <person name="He N."/>
            <person name="Zhang Z."/>
            <person name="Lu C."/>
            <person name="Keeling P.J."/>
            <person name="Wang J."/>
            <person name="Xiang Z."/>
            <person name="Zhou Z."/>
        </authorList>
    </citation>
    <scope>NUCLEOTIDE SEQUENCE [LARGE SCALE GENOMIC DNA]</scope>
    <source>
        <strain evidence="8">CQ1 / CVCC 102059</strain>
    </source>
</reference>
<dbReference type="InterPro" id="IPR012580">
    <property type="entry name" value="NUC153"/>
</dbReference>
<dbReference type="OrthoDB" id="431825at2759"/>
<dbReference type="EMBL" id="KB909351">
    <property type="protein sequence ID" value="EOB12439.1"/>
    <property type="molecule type" value="Genomic_DNA"/>
</dbReference>
<dbReference type="GO" id="GO:0003723">
    <property type="term" value="F:RNA binding"/>
    <property type="evidence" value="ECO:0007669"/>
    <property type="project" value="TreeGrafter"/>
</dbReference>
<dbReference type="Proteomes" id="UP000016927">
    <property type="component" value="Unassembled WGS sequence"/>
</dbReference>
<comment type="similarity">
    <text evidence="2">Belongs to the ESF1 family.</text>
</comment>
<evidence type="ECO:0000259" key="6">
    <source>
        <dbReference type="Pfam" id="PF25121"/>
    </source>
</evidence>
<evidence type="ECO:0000313" key="8">
    <source>
        <dbReference type="Proteomes" id="UP000016927"/>
    </source>
</evidence>
<evidence type="ECO:0000256" key="2">
    <source>
        <dbReference type="ARBA" id="ARBA00009087"/>
    </source>
</evidence>
<proteinExistence type="inferred from homology"/>
<name>R0M360_NOSB1</name>
<accession>R0M360</accession>
<comment type="subcellular location">
    <subcellularLocation>
        <location evidence="1">Nucleus</location>
        <location evidence="1">Nucleolus</location>
    </subcellularLocation>
</comment>
<dbReference type="InterPro" id="IPR056750">
    <property type="entry name" value="RRM_ESF1"/>
</dbReference>
<protein>
    <submittedName>
        <fullName evidence="7">Uncharacterized protein</fullName>
    </submittedName>
</protein>
<dbReference type="InterPro" id="IPR039754">
    <property type="entry name" value="Esf1"/>
</dbReference>
<evidence type="ECO:0000256" key="4">
    <source>
        <dbReference type="ARBA" id="ARBA00023242"/>
    </source>
</evidence>
<dbReference type="Pfam" id="PF08159">
    <property type="entry name" value="NUC153"/>
    <property type="match status" value="1"/>
</dbReference>
<evidence type="ECO:0000313" key="7">
    <source>
        <dbReference type="EMBL" id="EOB12439.1"/>
    </source>
</evidence>
<dbReference type="GO" id="GO:0006364">
    <property type="term" value="P:rRNA processing"/>
    <property type="evidence" value="ECO:0007669"/>
    <property type="project" value="InterPro"/>
</dbReference>
<dbReference type="OMA" id="CREMAVE"/>
<keyword evidence="4" id="KW-0539">Nucleus</keyword>
<dbReference type="Pfam" id="PF25121">
    <property type="entry name" value="RRM_ESF1"/>
    <property type="match status" value="1"/>
</dbReference>
<dbReference type="STRING" id="578461.R0M360"/>
<feature type="domain" description="ESF1 RRM" evidence="6">
    <location>
        <begin position="62"/>
        <end position="122"/>
    </location>
</feature>
<dbReference type="VEuPathDB" id="MicrosporidiaDB:NBO_443g0002"/>
<gene>
    <name evidence="7" type="ORF">NBO_443g0002</name>
</gene>
<dbReference type="PANTHER" id="PTHR12202:SF0">
    <property type="entry name" value="ESF1 HOMOLOG"/>
    <property type="match status" value="1"/>
</dbReference>
<evidence type="ECO:0000256" key="1">
    <source>
        <dbReference type="ARBA" id="ARBA00004604"/>
    </source>
</evidence>
<organism evidence="7 8">
    <name type="scientific">Nosema bombycis (strain CQ1 / CVCC 102059)</name>
    <name type="common">Microsporidian parasite</name>
    <name type="synonym">Pebrine of silkworm</name>
    <dbReference type="NCBI Taxonomy" id="578461"/>
    <lineage>
        <taxon>Eukaryota</taxon>
        <taxon>Fungi</taxon>
        <taxon>Fungi incertae sedis</taxon>
        <taxon>Microsporidia</taxon>
        <taxon>Nosematidae</taxon>
        <taxon>Nosema</taxon>
    </lineage>
</organism>
<evidence type="ECO:0000256" key="3">
    <source>
        <dbReference type="ARBA" id="ARBA00023054"/>
    </source>
</evidence>
<dbReference type="GO" id="GO:0005730">
    <property type="term" value="C:nucleolus"/>
    <property type="evidence" value="ECO:0007669"/>
    <property type="project" value="UniProtKB-SubCell"/>
</dbReference>
<keyword evidence="3" id="KW-0175">Coiled coil</keyword>